<organism evidence="2 3">
    <name type="scientific">Hydnum rufescens UP504</name>
    <dbReference type="NCBI Taxonomy" id="1448309"/>
    <lineage>
        <taxon>Eukaryota</taxon>
        <taxon>Fungi</taxon>
        <taxon>Dikarya</taxon>
        <taxon>Basidiomycota</taxon>
        <taxon>Agaricomycotina</taxon>
        <taxon>Agaricomycetes</taxon>
        <taxon>Cantharellales</taxon>
        <taxon>Hydnaceae</taxon>
        <taxon>Hydnum</taxon>
    </lineage>
</organism>
<feature type="region of interest" description="Disordered" evidence="1">
    <location>
        <begin position="140"/>
        <end position="161"/>
    </location>
</feature>
<keyword evidence="3" id="KW-1185">Reference proteome</keyword>
<dbReference type="EMBL" id="MU128989">
    <property type="protein sequence ID" value="KAF9512235.1"/>
    <property type="molecule type" value="Genomic_DNA"/>
</dbReference>
<reference evidence="2" key="1">
    <citation type="journal article" date="2020" name="Nat. Commun.">
        <title>Large-scale genome sequencing of mycorrhizal fungi provides insights into the early evolution of symbiotic traits.</title>
        <authorList>
            <person name="Miyauchi S."/>
            <person name="Kiss E."/>
            <person name="Kuo A."/>
            <person name="Drula E."/>
            <person name="Kohler A."/>
            <person name="Sanchez-Garcia M."/>
            <person name="Morin E."/>
            <person name="Andreopoulos B."/>
            <person name="Barry K.W."/>
            <person name="Bonito G."/>
            <person name="Buee M."/>
            <person name="Carver A."/>
            <person name="Chen C."/>
            <person name="Cichocki N."/>
            <person name="Clum A."/>
            <person name="Culley D."/>
            <person name="Crous P.W."/>
            <person name="Fauchery L."/>
            <person name="Girlanda M."/>
            <person name="Hayes R.D."/>
            <person name="Keri Z."/>
            <person name="LaButti K."/>
            <person name="Lipzen A."/>
            <person name="Lombard V."/>
            <person name="Magnuson J."/>
            <person name="Maillard F."/>
            <person name="Murat C."/>
            <person name="Nolan M."/>
            <person name="Ohm R.A."/>
            <person name="Pangilinan J."/>
            <person name="Pereira M.F."/>
            <person name="Perotto S."/>
            <person name="Peter M."/>
            <person name="Pfister S."/>
            <person name="Riley R."/>
            <person name="Sitrit Y."/>
            <person name="Stielow J.B."/>
            <person name="Szollosi G."/>
            <person name="Zifcakova L."/>
            <person name="Stursova M."/>
            <person name="Spatafora J.W."/>
            <person name="Tedersoo L."/>
            <person name="Vaario L.M."/>
            <person name="Yamada A."/>
            <person name="Yan M."/>
            <person name="Wang P."/>
            <person name="Xu J."/>
            <person name="Bruns T."/>
            <person name="Baldrian P."/>
            <person name="Vilgalys R."/>
            <person name="Dunand C."/>
            <person name="Henrissat B."/>
            <person name="Grigoriev I.V."/>
            <person name="Hibbett D."/>
            <person name="Nagy L.G."/>
            <person name="Martin F.M."/>
        </authorList>
    </citation>
    <scope>NUCLEOTIDE SEQUENCE</scope>
    <source>
        <strain evidence="2">UP504</strain>
    </source>
</reference>
<feature type="region of interest" description="Disordered" evidence="1">
    <location>
        <begin position="206"/>
        <end position="266"/>
    </location>
</feature>
<evidence type="ECO:0000256" key="1">
    <source>
        <dbReference type="SAM" id="MobiDB-lite"/>
    </source>
</evidence>
<accession>A0A9P6AVN1</accession>
<comment type="caution">
    <text evidence="2">The sequence shown here is derived from an EMBL/GenBank/DDBJ whole genome shotgun (WGS) entry which is preliminary data.</text>
</comment>
<evidence type="ECO:0000313" key="3">
    <source>
        <dbReference type="Proteomes" id="UP000886523"/>
    </source>
</evidence>
<protein>
    <submittedName>
        <fullName evidence="2">Uncharacterized protein</fullName>
    </submittedName>
</protein>
<gene>
    <name evidence="2" type="ORF">BS47DRAFT_1363254</name>
</gene>
<evidence type="ECO:0000313" key="2">
    <source>
        <dbReference type="EMBL" id="KAF9512235.1"/>
    </source>
</evidence>
<dbReference type="AlphaFoldDB" id="A0A9P6AVN1"/>
<dbReference type="Proteomes" id="UP000886523">
    <property type="component" value="Unassembled WGS sequence"/>
</dbReference>
<feature type="compositionally biased region" description="Polar residues" evidence="1">
    <location>
        <begin position="151"/>
        <end position="161"/>
    </location>
</feature>
<proteinExistence type="predicted"/>
<name>A0A9P6AVN1_9AGAM</name>
<sequence length="309" mass="34536">MKVRKGRVCKVDWESAMHYNWPKFEYLGDICVSESKPSTTHNTKGKTGSHPHYSRCGPIWLSPQLNDDPNNDVYETCDDHVDKMRAETDGRPHMPPHTCCGGCVVLSDPPSCTKTPNEIVDETPDENPNMHRQAKINARPTCSPSLCKGSPNGTTDQLSKTLSKPQTPAEYTMMDKAHYHTCCGRYNGTRRAAGAAFLVLPQITPTPDETLPGKNVDKPEHETSMYTMPKTLPKGSTRQRWIKHGTTPRFDHLPPDKTPYNKNTDDTPPEIQMHAASPMKCCEIDHWNAHAMKSHLGYMCAKPLQNAGT</sequence>